<dbReference type="PANTHER" id="PTHR10161:SF34">
    <property type="entry name" value="PURPLE ACID PHOSPHATASE 4"/>
    <property type="match status" value="1"/>
</dbReference>
<feature type="transmembrane region" description="Helical" evidence="3">
    <location>
        <begin position="29"/>
        <end position="50"/>
    </location>
</feature>
<keyword evidence="1" id="KW-0732">Signal</keyword>
<dbReference type="InterPro" id="IPR051558">
    <property type="entry name" value="Metallophosphoesterase_PAP"/>
</dbReference>
<dbReference type="InterPro" id="IPR029052">
    <property type="entry name" value="Metallo-depent_PP-like"/>
</dbReference>
<dbReference type="Gene3D" id="3.60.21.10">
    <property type="match status" value="1"/>
</dbReference>
<proteinExistence type="predicted"/>
<reference evidence="4" key="1">
    <citation type="submission" date="2019-03" db="EMBL/GenBank/DDBJ databases">
        <authorList>
            <person name="Mank J."/>
            <person name="Almeida P."/>
        </authorList>
    </citation>
    <scope>NUCLEOTIDE SEQUENCE</scope>
    <source>
        <strain evidence="4">78183</strain>
    </source>
</reference>
<evidence type="ECO:0000256" key="3">
    <source>
        <dbReference type="SAM" id="Phobius"/>
    </source>
</evidence>
<keyword evidence="3" id="KW-0812">Transmembrane</keyword>
<dbReference type="GO" id="GO:0016787">
    <property type="term" value="F:hydrolase activity"/>
    <property type="evidence" value="ECO:0007669"/>
    <property type="project" value="UniProtKB-KW"/>
</dbReference>
<evidence type="ECO:0000256" key="1">
    <source>
        <dbReference type="ARBA" id="ARBA00022729"/>
    </source>
</evidence>
<organism evidence="4">
    <name type="scientific">Salix viminalis</name>
    <name type="common">Common osier</name>
    <name type="synonym">Basket willow</name>
    <dbReference type="NCBI Taxonomy" id="40686"/>
    <lineage>
        <taxon>Eukaryota</taxon>
        <taxon>Viridiplantae</taxon>
        <taxon>Streptophyta</taxon>
        <taxon>Embryophyta</taxon>
        <taxon>Tracheophyta</taxon>
        <taxon>Spermatophyta</taxon>
        <taxon>Magnoliopsida</taxon>
        <taxon>eudicotyledons</taxon>
        <taxon>Gunneridae</taxon>
        <taxon>Pentapetalae</taxon>
        <taxon>rosids</taxon>
        <taxon>fabids</taxon>
        <taxon>Malpighiales</taxon>
        <taxon>Salicaceae</taxon>
        <taxon>Saliceae</taxon>
        <taxon>Salix</taxon>
    </lineage>
</organism>
<name>A0A6N2NDB4_SALVM</name>
<keyword evidence="3" id="KW-1133">Transmembrane helix</keyword>
<dbReference type="PANTHER" id="PTHR10161">
    <property type="entry name" value="TARTRATE-RESISTANT ACID PHOSPHATASE TYPE 5"/>
    <property type="match status" value="1"/>
</dbReference>
<accession>A0A6N2NDB4</accession>
<evidence type="ECO:0008006" key="5">
    <source>
        <dbReference type="Google" id="ProtNLM"/>
    </source>
</evidence>
<feature type="transmembrane region" description="Helical" evidence="3">
    <location>
        <begin position="6"/>
        <end position="24"/>
    </location>
</feature>
<keyword evidence="3" id="KW-0472">Membrane</keyword>
<evidence type="ECO:0000313" key="4">
    <source>
        <dbReference type="EMBL" id="VFU64124.1"/>
    </source>
</evidence>
<dbReference type="SUPFAM" id="SSF56300">
    <property type="entry name" value="Metallo-dependent phosphatases"/>
    <property type="match status" value="1"/>
</dbReference>
<evidence type="ECO:0000256" key="2">
    <source>
        <dbReference type="ARBA" id="ARBA00022801"/>
    </source>
</evidence>
<dbReference type="AlphaFoldDB" id="A0A6N2NDB4"/>
<protein>
    <recommendedName>
        <fullName evidence="5">Calcineurin-like phosphoesterase domain-containing protein</fullName>
    </recommendedName>
</protein>
<gene>
    <name evidence="4" type="ORF">SVIM_LOCUS491028</name>
</gene>
<keyword evidence="2" id="KW-0378">Hydrolase</keyword>
<sequence length="230" mass="26397">MQLGWFCLMVIWVVVCVLVTRAGLGCLGWVIRVVAGGSWAIWVLCGWLRVDVVLVGWWLVAWVVVLGVVVQILWLPWRKKCHCGYRHSRSNALIPNWGDMEAQLSPVIREMDSKWLCLRSFIVNTEMAEFFFIDTTPFVNKYFLEPEDHVYGWSGISPRKSYLSNLLKDLDLALKESSAKWKIVVGHHTIKSAGQHGNTVELDLQLFPILQLFFERTEVNQLSPGGIRRK</sequence>
<dbReference type="EMBL" id="CAADRP010002251">
    <property type="protein sequence ID" value="VFU64124.1"/>
    <property type="molecule type" value="Genomic_DNA"/>
</dbReference>
<feature type="transmembrane region" description="Helical" evidence="3">
    <location>
        <begin position="56"/>
        <end position="77"/>
    </location>
</feature>